<sequence length="187" mass="18431">LWLLGGIVGLLPKSPPELDWRGFFCTGVGAAGLFMKLEEDVVGALLCGAAGAGFSNDAFGPGPAGPGVEPAKKSPPFVGFLAGGGAVFGGFGGVVSDRPKKPPPLVGLDEDGLLVVFDGIGFGGLKKPALVDVLLADELLGGFIGPGVDRPSSPVPFGGLTGGGLPGGITVAGFELPINPLVAGVLF</sequence>
<dbReference type="Proteomes" id="UP000606974">
    <property type="component" value="Unassembled WGS sequence"/>
</dbReference>
<dbReference type="AlphaFoldDB" id="A0A8H7A517"/>
<name>A0A8H7A517_9EURO</name>
<proteinExistence type="predicted"/>
<comment type="caution">
    <text evidence="1">The sequence shown here is derived from an EMBL/GenBank/DDBJ whole genome shotgun (WGS) entry which is preliminary data.</text>
</comment>
<feature type="non-terminal residue" evidence="1">
    <location>
        <position position="187"/>
    </location>
</feature>
<evidence type="ECO:0000313" key="2">
    <source>
        <dbReference type="Proteomes" id="UP000606974"/>
    </source>
</evidence>
<organism evidence="1 2">
    <name type="scientific">Endocarpon pusillum</name>
    <dbReference type="NCBI Taxonomy" id="364733"/>
    <lineage>
        <taxon>Eukaryota</taxon>
        <taxon>Fungi</taxon>
        <taxon>Dikarya</taxon>
        <taxon>Ascomycota</taxon>
        <taxon>Pezizomycotina</taxon>
        <taxon>Eurotiomycetes</taxon>
        <taxon>Chaetothyriomycetidae</taxon>
        <taxon>Verrucariales</taxon>
        <taxon>Verrucariaceae</taxon>
        <taxon>Endocarpon</taxon>
    </lineage>
</organism>
<protein>
    <submittedName>
        <fullName evidence="1">Uncharacterized protein</fullName>
    </submittedName>
</protein>
<evidence type="ECO:0000313" key="1">
    <source>
        <dbReference type="EMBL" id="KAF7502785.1"/>
    </source>
</evidence>
<reference evidence="1" key="1">
    <citation type="submission" date="2020-02" db="EMBL/GenBank/DDBJ databases">
        <authorList>
            <person name="Palmer J.M."/>
        </authorList>
    </citation>
    <scope>NUCLEOTIDE SEQUENCE</scope>
    <source>
        <strain evidence="1">EPUS1.4</strain>
        <tissue evidence="1">Thallus</tissue>
    </source>
</reference>
<dbReference type="EMBL" id="JAACFV010000220">
    <property type="protein sequence ID" value="KAF7502785.1"/>
    <property type="molecule type" value="Genomic_DNA"/>
</dbReference>
<keyword evidence="2" id="KW-1185">Reference proteome</keyword>
<accession>A0A8H7A517</accession>
<gene>
    <name evidence="1" type="ORF">GJ744_005175</name>
</gene>